<dbReference type="SUPFAM" id="SSF48576">
    <property type="entry name" value="Terpenoid synthases"/>
    <property type="match status" value="1"/>
</dbReference>
<keyword evidence="5" id="KW-1185">Reference proteome</keyword>
<dbReference type="InterPro" id="IPR036965">
    <property type="entry name" value="Terpene_synth_N_sf"/>
</dbReference>
<dbReference type="InterPro" id="IPR005630">
    <property type="entry name" value="Terpene_synthase_metal-bd"/>
</dbReference>
<dbReference type="SUPFAM" id="SSF48239">
    <property type="entry name" value="Terpenoid cyclases/Protein prenyltransferases"/>
    <property type="match status" value="1"/>
</dbReference>
<reference evidence="5" key="1">
    <citation type="journal article" date="2020" name="Plant Biotechnol. J.">
        <title>The pomegranate (Punica granatum L.) draft genome dissects genetic divergence between soft- and hard-seeded cultivars.</title>
        <authorList>
            <person name="Luo X."/>
            <person name="Li H."/>
            <person name="Wu Z."/>
            <person name="Yao W."/>
            <person name="Zhao P."/>
            <person name="Cao D."/>
            <person name="Yu H."/>
            <person name="Li K."/>
            <person name="Poudel K."/>
            <person name="Zhao D."/>
            <person name="Zhang F."/>
            <person name="Xia X."/>
            <person name="Chen L."/>
            <person name="Wang Q."/>
            <person name="Jing D."/>
            <person name="Cao S."/>
        </authorList>
    </citation>
    <scope>NUCLEOTIDE SEQUENCE [LARGE SCALE GENOMIC DNA]</scope>
    <source>
        <strain evidence="5">cv. Tunisia</strain>
    </source>
</reference>
<reference evidence="6" key="2">
    <citation type="submission" date="2025-08" db="UniProtKB">
        <authorList>
            <consortium name="RefSeq"/>
        </authorList>
    </citation>
    <scope>IDENTIFICATION</scope>
    <source>
        <tissue evidence="6">Leaf</tissue>
    </source>
</reference>
<dbReference type="GO" id="GO:0010333">
    <property type="term" value="F:terpene synthase activity"/>
    <property type="evidence" value="ECO:0007669"/>
    <property type="project" value="InterPro"/>
</dbReference>
<dbReference type="PANTHER" id="PTHR31225:SF234">
    <property type="entry name" value="TERPENE SYNTHASE 4-RELATED"/>
    <property type="match status" value="1"/>
</dbReference>
<dbReference type="InterPro" id="IPR008949">
    <property type="entry name" value="Isoprenoid_synthase_dom_sf"/>
</dbReference>
<evidence type="ECO:0000256" key="1">
    <source>
        <dbReference type="ARBA" id="ARBA00022723"/>
    </source>
</evidence>
<dbReference type="SFLD" id="SFLDS00005">
    <property type="entry name" value="Isoprenoid_Synthase_Type_I"/>
    <property type="match status" value="1"/>
</dbReference>
<organism evidence="5 6">
    <name type="scientific">Punica granatum</name>
    <name type="common">Pomegranate</name>
    <dbReference type="NCBI Taxonomy" id="22663"/>
    <lineage>
        <taxon>Eukaryota</taxon>
        <taxon>Viridiplantae</taxon>
        <taxon>Streptophyta</taxon>
        <taxon>Embryophyta</taxon>
        <taxon>Tracheophyta</taxon>
        <taxon>Spermatophyta</taxon>
        <taxon>Magnoliopsida</taxon>
        <taxon>eudicotyledons</taxon>
        <taxon>Gunneridae</taxon>
        <taxon>Pentapetalae</taxon>
        <taxon>rosids</taxon>
        <taxon>malvids</taxon>
        <taxon>Myrtales</taxon>
        <taxon>Lythraceae</taxon>
        <taxon>Punica</taxon>
    </lineage>
</organism>
<evidence type="ECO:0000259" key="4">
    <source>
        <dbReference type="Pfam" id="PF03936"/>
    </source>
</evidence>
<dbReference type="Gene3D" id="1.10.600.10">
    <property type="entry name" value="Farnesyl Diphosphate Synthase"/>
    <property type="match status" value="1"/>
</dbReference>
<dbReference type="GO" id="GO:0000287">
    <property type="term" value="F:magnesium ion binding"/>
    <property type="evidence" value="ECO:0007669"/>
    <property type="project" value="InterPro"/>
</dbReference>
<proteinExistence type="predicted"/>
<dbReference type="Pfam" id="PF03936">
    <property type="entry name" value="Terpene_synth_C"/>
    <property type="match status" value="1"/>
</dbReference>
<dbReference type="Proteomes" id="UP000515151">
    <property type="component" value="Chromosome 4"/>
</dbReference>
<dbReference type="OrthoDB" id="1921927at2759"/>
<feature type="domain" description="Terpene synthase N-terminal" evidence="3">
    <location>
        <begin position="82"/>
        <end position="242"/>
    </location>
</feature>
<dbReference type="AlphaFoldDB" id="A0A6P8DCL7"/>
<dbReference type="InterPro" id="IPR001906">
    <property type="entry name" value="Terpene_synth_N"/>
</dbReference>
<keyword evidence="2" id="KW-0460">Magnesium</keyword>
<sequence>MSMALFRAVFACPQQPIPTPRLSRPHIIRSDYQECSMSRPIDYDNSRAALCNCIVSSPLGASHHPNGLHKITGGSEGLHRRRLKEVRHLLEKVEKGSLESLVMVDALQRLGIAYHFEEEIKSILHEHLLISTFDGYPGNISLYEASLRFRLLRQEGYFMPADIFEGFMTKEKSTVGYVFDLKLWKDIFGLMSMYEASHLGIQGEDILDEAADFSKRALILSVANDIKGTSSQILKELVSNTLSNPFHKSLPRFTSKSVQGYFAWPYEWTGAFGELAISDTNLVQSINQIEIRQISKWWSDLGLAKELKFARDQPMKWYMWPMAILPDPKLSQERQDLTKAIAMIYIIDDIFDVYGSLDELTLFAQAINRWECNEELPNYMKACFRALDDIINDVSFNVFEKHGWNPTDLIRKSWARLCDAFLVEARWFTSRHSPLADEYLKNAIVSSGVHIVMVHSFAFLSESVNQHSLEMMLNNFPGISSSTGEILRLWDDLGSAKDENQEGHDGSYLDYYMKENPSCSLKGARDHMKEMISDAWKSLNKEFLFPDPFSPSLVRISLNTARMVPLMYDYDENHHLQRIEEYMKSVLHV</sequence>
<dbReference type="GO" id="GO:0016114">
    <property type="term" value="P:terpenoid biosynthetic process"/>
    <property type="evidence" value="ECO:0007669"/>
    <property type="project" value="InterPro"/>
</dbReference>
<dbReference type="Pfam" id="PF01397">
    <property type="entry name" value="Terpene_synth"/>
    <property type="match status" value="1"/>
</dbReference>
<dbReference type="InterPro" id="IPR050148">
    <property type="entry name" value="Terpene_synthase-like"/>
</dbReference>
<feature type="domain" description="Terpene synthase metal-binding" evidence="4">
    <location>
        <begin position="300"/>
        <end position="537"/>
    </location>
</feature>
<dbReference type="Gene3D" id="1.50.10.130">
    <property type="entry name" value="Terpene synthase, N-terminal domain"/>
    <property type="match status" value="1"/>
</dbReference>
<evidence type="ECO:0000259" key="3">
    <source>
        <dbReference type="Pfam" id="PF01397"/>
    </source>
</evidence>
<accession>A0A6P8DCL7</accession>
<dbReference type="GeneID" id="116206280"/>
<dbReference type="InterPro" id="IPR008930">
    <property type="entry name" value="Terpenoid_cyclase/PrenylTrfase"/>
</dbReference>
<dbReference type="PANTHER" id="PTHR31225">
    <property type="entry name" value="OS04G0344100 PROTEIN-RELATED"/>
    <property type="match status" value="1"/>
</dbReference>
<keyword evidence="1" id="KW-0479">Metal-binding</keyword>
<gene>
    <name evidence="6" type="primary">LOC116206280</name>
</gene>
<evidence type="ECO:0000313" key="5">
    <source>
        <dbReference type="Proteomes" id="UP000515151"/>
    </source>
</evidence>
<protein>
    <submittedName>
        <fullName evidence="6">(3S,6E)-nerolidol synthase 1-like isoform X1</fullName>
    </submittedName>
</protein>
<name>A0A6P8DCL7_PUNGR</name>
<evidence type="ECO:0000256" key="2">
    <source>
        <dbReference type="ARBA" id="ARBA00022842"/>
    </source>
</evidence>
<dbReference type="InterPro" id="IPR034741">
    <property type="entry name" value="Terpene_cyclase-like_1_C"/>
</dbReference>
<dbReference type="SFLD" id="SFLDG01019">
    <property type="entry name" value="Terpene_Cyclase_Like_1_C_Termi"/>
    <property type="match status" value="1"/>
</dbReference>
<dbReference type="RefSeq" id="XP_031394967.1">
    <property type="nucleotide sequence ID" value="XM_031539107.1"/>
</dbReference>
<evidence type="ECO:0000313" key="6">
    <source>
        <dbReference type="RefSeq" id="XP_031394967.1"/>
    </source>
</evidence>